<reference evidence="2" key="3">
    <citation type="journal article" date="2003" name="Insect Mol. Biol.">
        <title>cDNA cloning and transcript distribution of two novel members of the neuroparsin family in the desert locust, Schistocerca gregaria.</title>
        <authorList>
            <person name="Claeys I."/>
            <person name="Simonet G."/>
            <person name="Van Loy T."/>
            <person name="De Loof A."/>
            <person name="Vanden Broek J."/>
        </authorList>
    </citation>
    <scope>NUCLEOTIDE SEQUENCE</scope>
</reference>
<dbReference type="OrthoDB" id="5976811at2759"/>
<keyword evidence="1" id="KW-0732">Signal</keyword>
<reference evidence="2" key="2">
    <citation type="journal article" date="2001" name="Insect Mol. Biol.">
        <title>cDNA cloning and transcript distribution of two different neuroparsin precursors in the desert locust, Schistocerca gregaria.</title>
        <authorList>
            <person name="Janssen T."/>
            <person name="Claeys I."/>
            <person name="Simonet G."/>
            <person name="De Loof A."/>
            <person name="Girardie J."/>
            <person name="Vanden Broeck J."/>
        </authorList>
    </citation>
    <scope>NUCLEOTIDE SEQUENCE</scope>
</reference>
<protein>
    <submittedName>
        <fullName evidence="2">Neuroparsin 1</fullName>
    </submittedName>
</protein>
<gene>
    <name evidence="2" type="primary">npp-I</name>
</gene>
<accession>Q966Y1</accession>
<reference evidence="2" key="1">
    <citation type="submission" date="2000-09" db="EMBL/GenBank/DDBJ databases">
        <authorList>
            <person name="Vanden Broeck J.J.M."/>
        </authorList>
    </citation>
    <scope>NUCLEOTIDE SEQUENCE</scope>
</reference>
<dbReference type="Pfam" id="PF07327">
    <property type="entry name" value="Neuroparsin"/>
    <property type="match status" value="1"/>
</dbReference>
<dbReference type="PIRSF" id="PIRSF001836">
    <property type="entry name" value="Neuroparsin"/>
    <property type="match status" value="1"/>
</dbReference>
<name>Q966Y1_SCHGR</name>
<dbReference type="EMBL" id="AJ296015">
    <property type="protein sequence ID" value="CAC38869.1"/>
    <property type="molecule type" value="mRNA"/>
</dbReference>
<dbReference type="AlphaFoldDB" id="Q966Y1"/>
<dbReference type="InterPro" id="IPR010850">
    <property type="entry name" value="Neuroparsin"/>
</dbReference>
<dbReference type="Gene3D" id="4.10.40.20">
    <property type="match status" value="1"/>
</dbReference>
<feature type="chain" id="PRO_5004322461" evidence="1">
    <location>
        <begin position="25"/>
        <end position="107"/>
    </location>
</feature>
<proteinExistence type="evidence at transcript level"/>
<evidence type="ECO:0000256" key="1">
    <source>
        <dbReference type="SAM" id="SignalP"/>
    </source>
</evidence>
<evidence type="ECO:0000313" key="2">
    <source>
        <dbReference type="EMBL" id="CAC38869.1"/>
    </source>
</evidence>
<organism evidence="2">
    <name type="scientific">Schistocerca gregaria</name>
    <name type="common">Desert locust</name>
    <name type="synonym">Gryllus gregarius</name>
    <dbReference type="NCBI Taxonomy" id="7010"/>
    <lineage>
        <taxon>Eukaryota</taxon>
        <taxon>Metazoa</taxon>
        <taxon>Ecdysozoa</taxon>
        <taxon>Arthropoda</taxon>
        <taxon>Hexapoda</taxon>
        <taxon>Insecta</taxon>
        <taxon>Pterygota</taxon>
        <taxon>Neoptera</taxon>
        <taxon>Polyneoptera</taxon>
        <taxon>Orthoptera</taxon>
        <taxon>Caelifera</taxon>
        <taxon>Acrididea</taxon>
        <taxon>Acridomorpha</taxon>
        <taxon>Acridoidea</taxon>
        <taxon>Acrididae</taxon>
        <taxon>Cyrtacanthacridinae</taxon>
        <taxon>Schistocerca</taxon>
    </lineage>
</organism>
<feature type="signal peptide" evidence="1">
    <location>
        <begin position="1"/>
        <end position="24"/>
    </location>
</feature>
<sequence>MKPAAALAAATLLIAVILFHRAEANPISRSCEGANCVVDLTRCEYGEVTDFFGRKVCAKGPGDKCGGPYELHGKCGDGMDCRCGVCSGCSMQSLECFFFEGAAPNSC</sequence>